<accession>A0ACB7SDQ9</accession>
<dbReference type="Proteomes" id="UP000821845">
    <property type="component" value="Chromosome 4"/>
</dbReference>
<keyword evidence="2" id="KW-1185">Reference proteome</keyword>
<gene>
    <name evidence="1" type="ORF">HPB50_010418</name>
</gene>
<dbReference type="EMBL" id="CM023484">
    <property type="protein sequence ID" value="KAH6932858.1"/>
    <property type="molecule type" value="Genomic_DNA"/>
</dbReference>
<reference evidence="1" key="1">
    <citation type="submission" date="2020-05" db="EMBL/GenBank/DDBJ databases">
        <title>Large-scale comparative analyses of tick genomes elucidate their genetic diversity and vector capacities.</title>
        <authorList>
            <person name="Jia N."/>
            <person name="Wang J."/>
            <person name="Shi W."/>
            <person name="Du L."/>
            <person name="Sun Y."/>
            <person name="Zhan W."/>
            <person name="Jiang J."/>
            <person name="Wang Q."/>
            <person name="Zhang B."/>
            <person name="Ji P."/>
            <person name="Sakyi L.B."/>
            <person name="Cui X."/>
            <person name="Yuan T."/>
            <person name="Jiang B."/>
            <person name="Yang W."/>
            <person name="Lam T.T.-Y."/>
            <person name="Chang Q."/>
            <person name="Ding S."/>
            <person name="Wang X."/>
            <person name="Zhu J."/>
            <person name="Ruan X."/>
            <person name="Zhao L."/>
            <person name="Wei J."/>
            <person name="Que T."/>
            <person name="Du C."/>
            <person name="Cheng J."/>
            <person name="Dai P."/>
            <person name="Han X."/>
            <person name="Huang E."/>
            <person name="Gao Y."/>
            <person name="Liu J."/>
            <person name="Shao H."/>
            <person name="Ye R."/>
            <person name="Li L."/>
            <person name="Wei W."/>
            <person name="Wang X."/>
            <person name="Wang C."/>
            <person name="Yang T."/>
            <person name="Huo Q."/>
            <person name="Li W."/>
            <person name="Guo W."/>
            <person name="Chen H."/>
            <person name="Zhou L."/>
            <person name="Ni X."/>
            <person name="Tian J."/>
            <person name="Zhou Y."/>
            <person name="Sheng Y."/>
            <person name="Liu T."/>
            <person name="Pan Y."/>
            <person name="Xia L."/>
            <person name="Li J."/>
            <person name="Zhao F."/>
            <person name="Cao W."/>
        </authorList>
    </citation>
    <scope>NUCLEOTIDE SEQUENCE</scope>
    <source>
        <strain evidence="1">Hyas-2018</strain>
    </source>
</reference>
<sequence>MPQTKLSRSSESTCSPKAQVLANPCSAATNWLRVSPSWRLRLLKRNRSISVDGAGLKCECSAVNSSLSVLSYDGRLETVEEETEDAAPVASVTICPGIVREGAEMTGHPPESETTHNRFKSAKTDIRAAMPLGV</sequence>
<protein>
    <submittedName>
        <fullName evidence="1">Uncharacterized protein</fullName>
    </submittedName>
</protein>
<name>A0ACB7SDQ9_HYAAI</name>
<organism evidence="1 2">
    <name type="scientific">Hyalomma asiaticum</name>
    <name type="common">Tick</name>
    <dbReference type="NCBI Taxonomy" id="266040"/>
    <lineage>
        <taxon>Eukaryota</taxon>
        <taxon>Metazoa</taxon>
        <taxon>Ecdysozoa</taxon>
        <taxon>Arthropoda</taxon>
        <taxon>Chelicerata</taxon>
        <taxon>Arachnida</taxon>
        <taxon>Acari</taxon>
        <taxon>Parasitiformes</taxon>
        <taxon>Ixodida</taxon>
        <taxon>Ixodoidea</taxon>
        <taxon>Ixodidae</taxon>
        <taxon>Hyalomminae</taxon>
        <taxon>Hyalomma</taxon>
    </lineage>
</organism>
<evidence type="ECO:0000313" key="2">
    <source>
        <dbReference type="Proteomes" id="UP000821845"/>
    </source>
</evidence>
<proteinExistence type="predicted"/>
<evidence type="ECO:0000313" key="1">
    <source>
        <dbReference type="EMBL" id="KAH6932858.1"/>
    </source>
</evidence>
<comment type="caution">
    <text evidence="1">The sequence shown here is derived from an EMBL/GenBank/DDBJ whole genome shotgun (WGS) entry which is preliminary data.</text>
</comment>